<organism evidence="1 2">
    <name type="scientific">Thermococcus gorgonarius</name>
    <dbReference type="NCBI Taxonomy" id="71997"/>
    <lineage>
        <taxon>Archaea</taxon>
        <taxon>Methanobacteriati</taxon>
        <taxon>Methanobacteriota</taxon>
        <taxon>Thermococci</taxon>
        <taxon>Thermococcales</taxon>
        <taxon>Thermococcaceae</taxon>
        <taxon>Thermococcus</taxon>
    </lineage>
</organism>
<dbReference type="InterPro" id="IPR036388">
    <property type="entry name" value="WH-like_DNA-bd_sf"/>
</dbReference>
<keyword evidence="2" id="KW-1185">Reference proteome</keyword>
<dbReference type="Proteomes" id="UP000250134">
    <property type="component" value="Chromosome"/>
</dbReference>
<evidence type="ECO:0000313" key="1">
    <source>
        <dbReference type="EMBL" id="ASJ00463.1"/>
    </source>
</evidence>
<dbReference type="AlphaFoldDB" id="A0A2Z2M5N5"/>
<sequence length="512" mass="59572">MSDPYLELVGLLGIHERKEPLSAERRAREFLKHLQELKPGDEATVRGFLLLRIPPNAPKDAVYYILAPLPPGELRKAGYQFPRAYAVVRIDDKTEIKGRLSSGSYVEVKAIVDAYPWGNLKLLRALRVSTLQYSQYWAQYRDLMLKPKEVEELIDETVHTTKSFRDALLYSIYGGTPLLESPTGWGEGSEFSLLSSRKREVGLVTMWRILRVVHSLFPWELQLRKERKLQYSDPFFDLDFTVINPNQEPFRYYVPGSPLRISKFAQRALEGKNAIGLLSLPKRASPVDGLVSMAELPFVFIPQEDERPYLQDTKLLSKFMPNLIATIFIERERYGSVSIRDSEVEILRRKFEEWLIEKREEYGWKFDVLTIPGAVLDIRRRYELTLRLFGSVGRFRGRLGRNEVRTVMEVNEEILNDWMVVVDSLPQSELQKLLSLKEYRLYLPADRRIAKALEIFRDIEATTLSGEVDRVEFLDALLKFGFSREWAERTLERLIKEGYIYEPARGKLKLVR</sequence>
<proteinExistence type="predicted"/>
<accession>A0A2Z2M5N5</accession>
<dbReference type="Gene3D" id="1.10.10.10">
    <property type="entry name" value="Winged helix-like DNA-binding domain superfamily/Winged helix DNA-binding domain"/>
    <property type="match status" value="1"/>
</dbReference>
<evidence type="ECO:0000313" key="2">
    <source>
        <dbReference type="Proteomes" id="UP000250134"/>
    </source>
</evidence>
<name>A0A2Z2M5N5_THEGO</name>
<dbReference type="OrthoDB" id="86250at2157"/>
<gene>
    <name evidence="1" type="ORF">A3K92_02685</name>
</gene>
<dbReference type="GeneID" id="33331419"/>
<reference evidence="1 2" key="1">
    <citation type="submission" date="2016-03" db="EMBL/GenBank/DDBJ databases">
        <title>Complete genome sequence of Thermococcus gorgonarius.</title>
        <authorList>
            <person name="Oger P.M."/>
        </authorList>
    </citation>
    <scope>NUCLEOTIDE SEQUENCE [LARGE SCALE GENOMIC DNA]</scope>
    <source>
        <strain evidence="1 2">W-12</strain>
    </source>
</reference>
<dbReference type="KEGG" id="tgg:A3K92_02685"/>
<protein>
    <submittedName>
        <fullName evidence="1">Uncharacterized protein</fullName>
    </submittedName>
</protein>
<dbReference type="EMBL" id="CP014855">
    <property type="protein sequence ID" value="ASJ00463.1"/>
    <property type="molecule type" value="Genomic_DNA"/>
</dbReference>
<dbReference type="RefSeq" id="WP_088884803.1">
    <property type="nucleotide sequence ID" value="NZ_CP014855.1"/>
</dbReference>